<feature type="region of interest" description="Disordered" evidence="1">
    <location>
        <begin position="604"/>
        <end position="631"/>
    </location>
</feature>
<evidence type="ECO:0008006" key="7">
    <source>
        <dbReference type="Google" id="ProtNLM"/>
    </source>
</evidence>
<feature type="domain" description="AAA protein C-terminal winged helix" evidence="4">
    <location>
        <begin position="453"/>
        <end position="574"/>
    </location>
</feature>
<feature type="compositionally biased region" description="Low complexity" evidence="1">
    <location>
        <begin position="95"/>
        <end position="109"/>
    </location>
</feature>
<evidence type="ECO:0000256" key="2">
    <source>
        <dbReference type="SAM" id="Phobius"/>
    </source>
</evidence>
<dbReference type="Proteomes" id="UP001600888">
    <property type="component" value="Unassembled WGS sequence"/>
</dbReference>
<feature type="transmembrane region" description="Helical" evidence="2">
    <location>
        <begin position="124"/>
        <end position="145"/>
    </location>
</feature>
<keyword evidence="6" id="KW-1185">Reference proteome</keyword>
<organism evidence="5 6">
    <name type="scientific">Diaporthe vaccinii</name>
    <dbReference type="NCBI Taxonomy" id="105482"/>
    <lineage>
        <taxon>Eukaryota</taxon>
        <taxon>Fungi</taxon>
        <taxon>Dikarya</taxon>
        <taxon>Ascomycota</taxon>
        <taxon>Pezizomycotina</taxon>
        <taxon>Sordariomycetes</taxon>
        <taxon>Sordariomycetidae</taxon>
        <taxon>Diaporthales</taxon>
        <taxon>Diaporthaceae</taxon>
        <taxon>Diaporthe</taxon>
        <taxon>Diaporthe eres species complex</taxon>
    </lineage>
</organism>
<protein>
    <recommendedName>
        <fullName evidence="7">Orc1-like AAA ATPase domain-containing protein</fullName>
    </recommendedName>
</protein>
<sequence>MASGQRVTSAVLKQLVRPHAPCRAAHQHHAPLTARHAQFPPRALDMRRWHGAACTTTGNKTTRSFSTGRSLRKEDATSSRPSPSSGSGGGGGGSNWNWSGSHNGHGNSHGNEEPSLAYKMLESAATSFASVMVLAVGFASAAYAYHKFYKKVQLQKMANAFEPGDPVLEMAALGKGITKGHAPSNVHRNGDDVDKDHWVQRPEQAKVDAIVSGLDYGHYHLFMGDKGTGKSSMLIEAMRKIDGDGVAMFEAHSDLEIFRIRLGKALDYEFHEDYIGGYFSEKGPRDVSSDFATTALLDIERALNKLEKVALDRRAKVGRPLVMIINQMHLIRNDEDGKDLFELLQQRAEMWAASNLVTMVFNSDDYWVYERLKQLATRMEVLSVQDLPKAPATAALKRYRARYFGERLSDDLATQIYDKVGGRLTFLNRVAKSSDMLQTCDDIKEVEKTYFLNQCWILGEEMDDDVMDQQKWAAAAMVLALALVDKERDIDDALTYDPVIGHMLPSFPMHKAQEIQTRADFVRQLDRMNLFTITSNAQMRASSVPMHLAFREICALPGFRDHLDATIERISAIESLGRTRELVAKDLVLGGKYEIAKEGSGWGSKAIVSLRQPPEEDGDGDGDKNGGEDGD</sequence>
<dbReference type="EMBL" id="JBAWTH010000193">
    <property type="protein sequence ID" value="KAL2273262.1"/>
    <property type="molecule type" value="Genomic_DNA"/>
</dbReference>
<feature type="domain" description="Orc1-like AAA ATPase" evidence="3">
    <location>
        <begin position="221"/>
        <end position="356"/>
    </location>
</feature>
<dbReference type="PANTHER" id="PTHR36168:SF1">
    <property type="entry name" value="ORC1-LIKE AAA ATPASE DOMAIN-CONTAINING PROTEIN"/>
    <property type="match status" value="1"/>
</dbReference>
<reference evidence="5 6" key="1">
    <citation type="submission" date="2024-03" db="EMBL/GenBank/DDBJ databases">
        <title>A high-quality draft genome sequence of Diaporthe vaccinii, a causative agent of upright dieback and viscid rot disease in cranberry plants.</title>
        <authorList>
            <person name="Sarrasin M."/>
            <person name="Lang B.F."/>
            <person name="Burger G."/>
        </authorList>
    </citation>
    <scope>NUCLEOTIDE SEQUENCE [LARGE SCALE GENOMIC DNA]</scope>
    <source>
        <strain evidence="5 6">IS7</strain>
    </source>
</reference>
<dbReference type="InterPro" id="IPR041664">
    <property type="entry name" value="AAA_16"/>
</dbReference>
<evidence type="ECO:0000313" key="6">
    <source>
        <dbReference type="Proteomes" id="UP001600888"/>
    </source>
</evidence>
<evidence type="ECO:0000259" key="3">
    <source>
        <dbReference type="Pfam" id="PF13191"/>
    </source>
</evidence>
<gene>
    <name evidence="5" type="ORF">FJTKL_04833</name>
</gene>
<keyword evidence="2" id="KW-0472">Membrane</keyword>
<feature type="compositionally biased region" description="Polar residues" evidence="1">
    <location>
        <begin position="54"/>
        <end position="69"/>
    </location>
</feature>
<keyword evidence="2" id="KW-0812">Transmembrane</keyword>
<feature type="region of interest" description="Disordered" evidence="1">
    <location>
        <begin position="52"/>
        <end position="111"/>
    </location>
</feature>
<dbReference type="Pfam" id="PF13191">
    <property type="entry name" value="AAA_16"/>
    <property type="match status" value="1"/>
</dbReference>
<name>A0ABR4DS97_9PEZI</name>
<dbReference type="InterPro" id="IPR027417">
    <property type="entry name" value="P-loop_NTPase"/>
</dbReference>
<dbReference type="Pfam" id="PF24913">
    <property type="entry name" value="WHD_AAA_fung"/>
    <property type="match status" value="1"/>
</dbReference>
<comment type="caution">
    <text evidence="5">The sequence shown here is derived from an EMBL/GenBank/DDBJ whole genome shotgun (WGS) entry which is preliminary data.</text>
</comment>
<evidence type="ECO:0000256" key="1">
    <source>
        <dbReference type="SAM" id="MobiDB-lite"/>
    </source>
</evidence>
<evidence type="ECO:0000259" key="4">
    <source>
        <dbReference type="Pfam" id="PF24913"/>
    </source>
</evidence>
<dbReference type="SUPFAM" id="SSF52540">
    <property type="entry name" value="P-loop containing nucleoside triphosphate hydrolases"/>
    <property type="match status" value="1"/>
</dbReference>
<dbReference type="InterPro" id="IPR056808">
    <property type="entry name" value="HTH_AAA"/>
</dbReference>
<accession>A0ABR4DS97</accession>
<evidence type="ECO:0000313" key="5">
    <source>
        <dbReference type="EMBL" id="KAL2273262.1"/>
    </source>
</evidence>
<keyword evidence="2" id="KW-1133">Transmembrane helix</keyword>
<proteinExistence type="predicted"/>
<dbReference type="PANTHER" id="PTHR36168">
    <property type="entry name" value="CHROMOSOME 1, WHOLE GENOME SHOTGUN SEQUENCE"/>
    <property type="match status" value="1"/>
</dbReference>
<feature type="compositionally biased region" description="Basic and acidic residues" evidence="1">
    <location>
        <begin position="621"/>
        <end position="631"/>
    </location>
</feature>